<dbReference type="SUPFAM" id="SSF63501">
    <property type="entry name" value="Frizzled cysteine-rich domain"/>
    <property type="match status" value="1"/>
</dbReference>
<feature type="chain" id="PRO_5043483667" evidence="11">
    <location>
        <begin position="24"/>
        <end position="538"/>
    </location>
</feature>
<feature type="domain" description="NTR" evidence="13">
    <location>
        <begin position="242"/>
        <end position="374"/>
    </location>
</feature>
<evidence type="ECO:0000256" key="11">
    <source>
        <dbReference type="SAM" id="SignalP"/>
    </source>
</evidence>
<feature type="signal peptide" evidence="11">
    <location>
        <begin position="1"/>
        <end position="23"/>
    </location>
</feature>
<evidence type="ECO:0000313" key="15">
    <source>
        <dbReference type="Proteomes" id="UP001497525"/>
    </source>
</evidence>
<dbReference type="SUPFAM" id="SSF50242">
    <property type="entry name" value="TIMP-like"/>
    <property type="match status" value="1"/>
</dbReference>
<accession>A0AAV2TP91</accession>
<dbReference type="InterPro" id="IPR008993">
    <property type="entry name" value="TIMP-like_OB-fold"/>
</dbReference>
<comment type="similarity">
    <text evidence="2">Belongs to the secreted frizzled-related protein (sFRP) family.</text>
</comment>
<feature type="domain" description="FZ" evidence="12">
    <location>
        <begin position="112"/>
        <end position="234"/>
    </location>
</feature>
<organism evidence="14 15">
    <name type="scientific">Calicophoron daubneyi</name>
    <name type="common">Rumen fluke</name>
    <name type="synonym">Paramphistomum daubneyi</name>
    <dbReference type="NCBI Taxonomy" id="300641"/>
    <lineage>
        <taxon>Eukaryota</taxon>
        <taxon>Metazoa</taxon>
        <taxon>Spiralia</taxon>
        <taxon>Lophotrochozoa</taxon>
        <taxon>Platyhelminthes</taxon>
        <taxon>Trematoda</taxon>
        <taxon>Digenea</taxon>
        <taxon>Plagiorchiida</taxon>
        <taxon>Pronocephalata</taxon>
        <taxon>Paramphistomoidea</taxon>
        <taxon>Paramphistomidae</taxon>
        <taxon>Calicophoron</taxon>
    </lineage>
</organism>
<comment type="caution">
    <text evidence="14">The sequence shown here is derived from an EMBL/GenBank/DDBJ whole genome shotgun (WGS) entry which is preliminary data.</text>
</comment>
<gene>
    <name evidence="14" type="ORF">CDAUBV1_LOCUS12750</name>
</gene>
<dbReference type="InterPro" id="IPR020067">
    <property type="entry name" value="Frizzled_dom"/>
</dbReference>
<dbReference type="PANTHER" id="PTHR11309">
    <property type="entry name" value="FRIZZLED"/>
    <property type="match status" value="1"/>
</dbReference>
<dbReference type="GO" id="GO:0035567">
    <property type="term" value="P:non-canonical Wnt signaling pathway"/>
    <property type="evidence" value="ECO:0007669"/>
    <property type="project" value="TreeGrafter"/>
</dbReference>
<evidence type="ECO:0000256" key="10">
    <source>
        <dbReference type="SAM" id="MobiDB-lite"/>
    </source>
</evidence>
<dbReference type="InterPro" id="IPR036790">
    <property type="entry name" value="Frizzled_dom_sf"/>
</dbReference>
<evidence type="ECO:0000256" key="7">
    <source>
        <dbReference type="ARBA" id="ARBA00022782"/>
    </source>
</evidence>
<keyword evidence="4" id="KW-0964">Secreted</keyword>
<dbReference type="PROSITE" id="PS50038">
    <property type="entry name" value="FZ"/>
    <property type="match status" value="1"/>
</dbReference>
<name>A0AAV2TP91_CALDB</name>
<dbReference type="GO" id="GO:0017147">
    <property type="term" value="F:Wnt-protein binding"/>
    <property type="evidence" value="ECO:0007669"/>
    <property type="project" value="TreeGrafter"/>
</dbReference>
<dbReference type="EMBL" id="CAXLJL010000478">
    <property type="protein sequence ID" value="CAL5138135.1"/>
    <property type="molecule type" value="Genomic_DNA"/>
</dbReference>
<evidence type="ECO:0000256" key="6">
    <source>
        <dbReference type="ARBA" id="ARBA00022729"/>
    </source>
</evidence>
<dbReference type="InterPro" id="IPR001134">
    <property type="entry name" value="Netrin_domain"/>
</dbReference>
<dbReference type="PANTHER" id="PTHR11309:SF148">
    <property type="entry name" value="SECRETED FRIZZLED-RELATED PROTEIN 1"/>
    <property type="match status" value="1"/>
</dbReference>
<sequence>MGASQTIKFFLLLVTLCSSGVWGILPYFRPYNYDQHSNSAVYSHSQPSIWMSKHHLKTSVAEQPTEDVLFGSELQTQNLPFVQDLETHARNTLNSVDPGTYYADWYGLLNGLGSQRCYPIPSNMSLCQNIGYKKMILPNYLRHEDLHEAVDQSQVWVSLAYTECHPDLRKFLCALYAPVCVDELQERLVEPCRDLCDDVRQSCLPKMLQFGFGWPEMVTCSRFPLSNTKMCVPLTSKIRPRCSGCVEEPSFESLVSSYCMADIVVRARILRATRTNNSAGSVYTLLLDQRPKTYKLIGDARQLSYLNFEVGCGCSVLDKVLDTESTHLGRWMIMGKLSEDRKSIKVEHLSRVKKSNLGLRRALRAMRNPSPALCRLSFSEKQSPLAQTESPDAQVTAHGNRGRRAPVANYGSARSKRRTRIQTFTQDTYRPVKYTHRPHHYRPTSFSHPANLRTNPRRSLVRRSEAYPDKDTRTTTQAVSNQMRVSRLVRVGTTHQKKEKTNKAITYQKQKVPIPSRGGVLEAEKDLFSPQNLVPWLK</sequence>
<evidence type="ECO:0000259" key="13">
    <source>
        <dbReference type="PROSITE" id="PS50189"/>
    </source>
</evidence>
<feature type="disulfide bond" evidence="9">
    <location>
        <begin position="196"/>
        <end position="220"/>
    </location>
</feature>
<dbReference type="Proteomes" id="UP001497525">
    <property type="component" value="Unassembled WGS sequence"/>
</dbReference>
<dbReference type="InterPro" id="IPR015526">
    <property type="entry name" value="Frizzled/SFRP"/>
</dbReference>
<feature type="region of interest" description="Disordered" evidence="10">
    <location>
        <begin position="439"/>
        <end position="459"/>
    </location>
</feature>
<evidence type="ECO:0000256" key="5">
    <source>
        <dbReference type="ARBA" id="ARBA00022687"/>
    </source>
</evidence>
<feature type="compositionally biased region" description="Polar residues" evidence="10">
    <location>
        <begin position="444"/>
        <end position="454"/>
    </location>
</feature>
<evidence type="ECO:0000256" key="9">
    <source>
        <dbReference type="PROSITE-ProRule" id="PRU00090"/>
    </source>
</evidence>
<dbReference type="FunFam" id="1.10.2000.10:FF:000001">
    <property type="entry name" value="secreted frizzled-related protein 2"/>
    <property type="match status" value="1"/>
</dbReference>
<reference evidence="14" key="1">
    <citation type="submission" date="2024-06" db="EMBL/GenBank/DDBJ databases">
        <authorList>
            <person name="Liu X."/>
            <person name="Lenzi L."/>
            <person name="Haldenby T S."/>
            <person name="Uol C."/>
        </authorList>
    </citation>
    <scope>NUCLEOTIDE SEQUENCE</scope>
</reference>
<evidence type="ECO:0000256" key="3">
    <source>
        <dbReference type="ARBA" id="ARBA00022473"/>
    </source>
</evidence>
<evidence type="ECO:0000256" key="2">
    <source>
        <dbReference type="ARBA" id="ARBA00010054"/>
    </source>
</evidence>
<proteinExistence type="inferred from homology"/>
<dbReference type="PROSITE" id="PS50189">
    <property type="entry name" value="NTR"/>
    <property type="match status" value="1"/>
</dbReference>
<keyword evidence="7" id="KW-0221">Differentiation</keyword>
<keyword evidence="3" id="KW-0217">Developmental protein</keyword>
<feature type="disulfide bond" evidence="9">
    <location>
        <begin position="127"/>
        <end position="173"/>
    </location>
</feature>
<evidence type="ECO:0000256" key="1">
    <source>
        <dbReference type="ARBA" id="ARBA00004613"/>
    </source>
</evidence>
<dbReference type="AlphaFoldDB" id="A0AAV2TP91"/>
<evidence type="ECO:0000259" key="12">
    <source>
        <dbReference type="PROSITE" id="PS50038"/>
    </source>
</evidence>
<keyword evidence="5" id="KW-0879">Wnt signaling pathway</keyword>
<dbReference type="Gene3D" id="1.10.2000.10">
    <property type="entry name" value="Frizzled cysteine-rich domain"/>
    <property type="match status" value="1"/>
</dbReference>
<evidence type="ECO:0000256" key="4">
    <source>
        <dbReference type="ARBA" id="ARBA00022525"/>
    </source>
</evidence>
<protein>
    <submittedName>
        <fullName evidence="14">Uncharacterized protein</fullName>
    </submittedName>
</protein>
<dbReference type="SMART" id="SM00063">
    <property type="entry name" value="FRI"/>
    <property type="match status" value="1"/>
</dbReference>
<dbReference type="GO" id="GO:0060070">
    <property type="term" value="P:canonical Wnt signaling pathway"/>
    <property type="evidence" value="ECO:0007669"/>
    <property type="project" value="TreeGrafter"/>
</dbReference>
<feature type="compositionally biased region" description="Polar residues" evidence="10">
    <location>
        <begin position="380"/>
        <end position="393"/>
    </location>
</feature>
<dbReference type="GO" id="GO:0005615">
    <property type="term" value="C:extracellular space"/>
    <property type="evidence" value="ECO:0007669"/>
    <property type="project" value="TreeGrafter"/>
</dbReference>
<dbReference type="Pfam" id="PF01392">
    <property type="entry name" value="Fz"/>
    <property type="match status" value="1"/>
</dbReference>
<comment type="caution">
    <text evidence="9">Lacks conserved residue(s) required for the propagation of feature annotation.</text>
</comment>
<evidence type="ECO:0000256" key="8">
    <source>
        <dbReference type="ARBA" id="ARBA00023157"/>
    </source>
</evidence>
<keyword evidence="8 9" id="KW-1015">Disulfide bond</keyword>
<dbReference type="GO" id="GO:0030154">
    <property type="term" value="P:cell differentiation"/>
    <property type="evidence" value="ECO:0007669"/>
    <property type="project" value="UniProtKB-KW"/>
</dbReference>
<keyword evidence="6 11" id="KW-0732">Signal</keyword>
<feature type="region of interest" description="Disordered" evidence="10">
    <location>
        <begin position="380"/>
        <end position="418"/>
    </location>
</feature>
<evidence type="ECO:0000313" key="14">
    <source>
        <dbReference type="EMBL" id="CAL5138135.1"/>
    </source>
</evidence>
<comment type="subcellular location">
    <subcellularLocation>
        <location evidence="1">Secreted</location>
    </subcellularLocation>
</comment>